<dbReference type="Proteomes" id="UP000616769">
    <property type="component" value="Unassembled WGS sequence"/>
</dbReference>
<dbReference type="AlphaFoldDB" id="A0A132AHY7"/>
<evidence type="ECO:0000313" key="1">
    <source>
        <dbReference type="EMBL" id="KPM10175.1"/>
    </source>
</evidence>
<feature type="non-terminal residue" evidence="1">
    <location>
        <position position="1"/>
    </location>
</feature>
<gene>
    <name evidence="1" type="ORF">QR98_0087250</name>
</gene>
<sequence>MENREKYCYKAVFITVMKTKIMEYVCYWSDDYYSHFAMVRFDFRDFPSF</sequence>
<protein>
    <submittedName>
        <fullName evidence="1">Uncharacterized protein</fullName>
    </submittedName>
</protein>
<name>A0A132AHY7_SARSC</name>
<proteinExistence type="predicted"/>
<dbReference type="VEuPathDB" id="VectorBase:SSCA003810"/>
<organism evidence="1 2">
    <name type="scientific">Sarcoptes scabiei</name>
    <name type="common">Itch mite</name>
    <name type="synonym">Acarus scabiei</name>
    <dbReference type="NCBI Taxonomy" id="52283"/>
    <lineage>
        <taxon>Eukaryota</taxon>
        <taxon>Metazoa</taxon>
        <taxon>Ecdysozoa</taxon>
        <taxon>Arthropoda</taxon>
        <taxon>Chelicerata</taxon>
        <taxon>Arachnida</taxon>
        <taxon>Acari</taxon>
        <taxon>Acariformes</taxon>
        <taxon>Sarcoptiformes</taxon>
        <taxon>Astigmata</taxon>
        <taxon>Psoroptidia</taxon>
        <taxon>Sarcoptoidea</taxon>
        <taxon>Sarcoptidae</taxon>
        <taxon>Sarcoptinae</taxon>
        <taxon>Sarcoptes</taxon>
    </lineage>
</organism>
<dbReference type="EMBL" id="JXLN01014655">
    <property type="protein sequence ID" value="KPM10175.1"/>
    <property type="molecule type" value="Genomic_DNA"/>
</dbReference>
<reference evidence="1 2" key="1">
    <citation type="journal article" date="2015" name="Parasit. Vectors">
        <title>Draft genome of the scabies mite.</title>
        <authorList>
            <person name="Rider S.D.Jr."/>
            <person name="Morgan M.S."/>
            <person name="Arlian L.G."/>
        </authorList>
    </citation>
    <scope>NUCLEOTIDE SEQUENCE [LARGE SCALE GENOMIC DNA]</scope>
    <source>
        <strain evidence="1">Arlian Lab</strain>
    </source>
</reference>
<accession>A0A132AHY7</accession>
<evidence type="ECO:0000313" key="2">
    <source>
        <dbReference type="Proteomes" id="UP000616769"/>
    </source>
</evidence>
<comment type="caution">
    <text evidence="1">The sequence shown here is derived from an EMBL/GenBank/DDBJ whole genome shotgun (WGS) entry which is preliminary data.</text>
</comment>